<evidence type="ECO:0000256" key="1">
    <source>
        <dbReference type="SAM" id="Phobius"/>
    </source>
</evidence>
<keyword evidence="1" id="KW-1133">Transmembrane helix</keyword>
<evidence type="ECO:0000313" key="2">
    <source>
        <dbReference type="EMBL" id="THB60807.1"/>
    </source>
</evidence>
<name>A0A4S3B3J0_9ENTE</name>
<protein>
    <submittedName>
        <fullName evidence="2">Uncharacterized protein</fullName>
    </submittedName>
</protein>
<organism evidence="2 3">
    <name type="scientific">Vagococcus silagei</name>
    <dbReference type="NCBI Taxonomy" id="2508885"/>
    <lineage>
        <taxon>Bacteria</taxon>
        <taxon>Bacillati</taxon>
        <taxon>Bacillota</taxon>
        <taxon>Bacilli</taxon>
        <taxon>Lactobacillales</taxon>
        <taxon>Enterococcaceae</taxon>
        <taxon>Vagococcus</taxon>
    </lineage>
</organism>
<feature type="transmembrane region" description="Helical" evidence="1">
    <location>
        <begin position="81"/>
        <end position="102"/>
    </location>
</feature>
<comment type="caution">
    <text evidence="2">The sequence shown here is derived from an EMBL/GenBank/DDBJ whole genome shotgun (WGS) entry which is preliminary data.</text>
</comment>
<sequence length="178" mass="20883">MTKEKTDFFALSILTTITGFFYFIDLIKSPDHFSNYYAIFLMSLVITINSSTKKLSNKFVFLLYFVFIFVNFVLMEPTITLNGLIIIFIISLALTSLFYCGYRFQKKNPRNPNSLRWLQNKFPNQPSWVLAIGVSLALLILFFSVLFFFQIQFELIFYIIFITIIIYEPVSSAYFYGN</sequence>
<dbReference type="RefSeq" id="WP_136137054.1">
    <property type="nucleotide sequence ID" value="NZ_SDGV01000017.1"/>
</dbReference>
<feature type="transmembrane region" description="Helical" evidence="1">
    <location>
        <begin position="59"/>
        <end position="75"/>
    </location>
</feature>
<keyword evidence="3" id="KW-1185">Reference proteome</keyword>
<proteinExistence type="predicted"/>
<feature type="transmembrane region" description="Helical" evidence="1">
    <location>
        <begin position="128"/>
        <end position="149"/>
    </location>
</feature>
<keyword evidence="1" id="KW-0472">Membrane</keyword>
<dbReference type="AlphaFoldDB" id="A0A4S3B3J0"/>
<dbReference type="Proteomes" id="UP000310506">
    <property type="component" value="Unassembled WGS sequence"/>
</dbReference>
<reference evidence="2 3" key="1">
    <citation type="submission" date="2019-01" db="EMBL/GenBank/DDBJ databases">
        <title>Vagococcus silagei sp. nov. isolated from brewer's grain.</title>
        <authorList>
            <person name="Guu J.-R."/>
        </authorList>
    </citation>
    <scope>NUCLEOTIDE SEQUENCE [LARGE SCALE GENOMIC DNA]</scope>
    <source>
        <strain evidence="2 3">2B-2</strain>
    </source>
</reference>
<keyword evidence="1" id="KW-0812">Transmembrane</keyword>
<gene>
    <name evidence="2" type="ORF">ESZ54_07505</name>
</gene>
<feature type="transmembrane region" description="Helical" evidence="1">
    <location>
        <begin position="36"/>
        <end position="52"/>
    </location>
</feature>
<evidence type="ECO:0000313" key="3">
    <source>
        <dbReference type="Proteomes" id="UP000310506"/>
    </source>
</evidence>
<feature type="transmembrane region" description="Helical" evidence="1">
    <location>
        <begin position="7"/>
        <end position="24"/>
    </location>
</feature>
<dbReference type="EMBL" id="SDGV01000017">
    <property type="protein sequence ID" value="THB60807.1"/>
    <property type="molecule type" value="Genomic_DNA"/>
</dbReference>
<accession>A0A4S3B3J0</accession>
<feature type="transmembrane region" description="Helical" evidence="1">
    <location>
        <begin position="155"/>
        <end position="176"/>
    </location>
</feature>